<keyword evidence="2" id="KW-0472">Membrane</keyword>
<evidence type="ECO:0000256" key="1">
    <source>
        <dbReference type="SAM" id="MobiDB-lite"/>
    </source>
</evidence>
<evidence type="ECO:0000313" key="3">
    <source>
        <dbReference type="EMBL" id="PIC50949.1"/>
    </source>
</evidence>
<gene>
    <name evidence="3" type="primary">Cnig_chr_I.g1651</name>
    <name evidence="3" type="ORF">B9Z55_001651</name>
</gene>
<feature type="region of interest" description="Disordered" evidence="1">
    <location>
        <begin position="140"/>
        <end position="229"/>
    </location>
</feature>
<feature type="compositionally biased region" description="Low complexity" evidence="1">
    <location>
        <begin position="217"/>
        <end position="229"/>
    </location>
</feature>
<organism evidence="3 4">
    <name type="scientific">Caenorhabditis nigoni</name>
    <dbReference type="NCBI Taxonomy" id="1611254"/>
    <lineage>
        <taxon>Eukaryota</taxon>
        <taxon>Metazoa</taxon>
        <taxon>Ecdysozoa</taxon>
        <taxon>Nematoda</taxon>
        <taxon>Chromadorea</taxon>
        <taxon>Rhabditida</taxon>
        <taxon>Rhabditina</taxon>
        <taxon>Rhabditomorpha</taxon>
        <taxon>Rhabditoidea</taxon>
        <taxon>Rhabditidae</taxon>
        <taxon>Peloderinae</taxon>
        <taxon>Caenorhabditis</taxon>
    </lineage>
</organism>
<feature type="transmembrane region" description="Helical" evidence="2">
    <location>
        <begin position="70"/>
        <end position="92"/>
    </location>
</feature>
<sequence length="229" mass="25134">MSLKKESPVTILQAIIFIQFGLSFSITILTTIGIAFGYPVASYYLMALLQALVAIPGIVYIALQGNIWIAVYISFQLVTASCEIYWLIYMIFDKQSAGAWLGLACLTFVNIVAVVIAIWFRQSVLKVPCKKNKKIEAKDLDMKSEKPDMKVPSTSMSEVEKSKGASSKAKSTSSIKKSPARSMERSDMSEKSSKGSLKVRKTKKSSSPSMPLDSRETTSLSRSSSKTAD</sequence>
<dbReference type="Proteomes" id="UP000230233">
    <property type="component" value="Chromosome I"/>
</dbReference>
<protein>
    <submittedName>
        <fullName evidence="3">Uncharacterized protein</fullName>
    </submittedName>
</protein>
<reference evidence="4" key="1">
    <citation type="submission" date="2017-10" db="EMBL/GenBank/DDBJ databases">
        <title>Rapid genome shrinkage in a self-fertile nematode reveals novel sperm competition proteins.</title>
        <authorList>
            <person name="Yin D."/>
            <person name="Schwarz E.M."/>
            <person name="Thomas C.G."/>
            <person name="Felde R.L."/>
            <person name="Korf I.F."/>
            <person name="Cutter A.D."/>
            <person name="Schartner C.M."/>
            <person name="Ralston E.J."/>
            <person name="Meyer B.J."/>
            <person name="Haag E.S."/>
        </authorList>
    </citation>
    <scope>NUCLEOTIDE SEQUENCE [LARGE SCALE GENOMIC DNA]</scope>
    <source>
        <strain evidence="4">JU1422</strain>
    </source>
</reference>
<keyword evidence="2" id="KW-0812">Transmembrane</keyword>
<accession>A0A2G5VGM4</accession>
<keyword evidence="2" id="KW-1133">Transmembrane helix</keyword>
<feature type="compositionally biased region" description="Basic and acidic residues" evidence="1">
    <location>
        <begin position="140"/>
        <end position="149"/>
    </location>
</feature>
<comment type="caution">
    <text evidence="3">The sequence shown here is derived from an EMBL/GenBank/DDBJ whole genome shotgun (WGS) entry which is preliminary data.</text>
</comment>
<keyword evidence="4" id="KW-1185">Reference proteome</keyword>
<dbReference type="AlphaFoldDB" id="A0A2G5VGM4"/>
<feature type="compositionally biased region" description="Basic and acidic residues" evidence="1">
    <location>
        <begin position="182"/>
        <end position="193"/>
    </location>
</feature>
<evidence type="ECO:0000256" key="2">
    <source>
        <dbReference type="SAM" id="Phobius"/>
    </source>
</evidence>
<proteinExistence type="predicted"/>
<dbReference type="EMBL" id="PDUG01000001">
    <property type="protein sequence ID" value="PIC50949.1"/>
    <property type="molecule type" value="Genomic_DNA"/>
</dbReference>
<dbReference type="OrthoDB" id="5782315at2759"/>
<evidence type="ECO:0000313" key="4">
    <source>
        <dbReference type="Proteomes" id="UP000230233"/>
    </source>
</evidence>
<feature type="transmembrane region" description="Helical" evidence="2">
    <location>
        <begin position="98"/>
        <end position="120"/>
    </location>
</feature>
<feature type="transmembrane region" description="Helical" evidence="2">
    <location>
        <begin position="42"/>
        <end position="63"/>
    </location>
</feature>
<feature type="compositionally biased region" description="Low complexity" evidence="1">
    <location>
        <begin position="164"/>
        <end position="177"/>
    </location>
</feature>
<feature type="transmembrane region" description="Helical" evidence="2">
    <location>
        <begin position="12"/>
        <end position="36"/>
    </location>
</feature>
<name>A0A2G5VGM4_9PELO</name>